<dbReference type="Proteomes" id="UP001596002">
    <property type="component" value="Unassembled WGS sequence"/>
</dbReference>
<dbReference type="RefSeq" id="WP_380029163.1">
    <property type="nucleotide sequence ID" value="NZ_JBHSHC010000154.1"/>
</dbReference>
<dbReference type="PROSITE" id="PS50198">
    <property type="entry name" value="PPIC_PPIASE_2"/>
    <property type="match status" value="1"/>
</dbReference>
<sequence>MKHIWYAVGGAVAGAALIGAIWFFGSANTTLASVGPETITKQDLLQELEKMGGSKVLTQLIHQQVIEQVAKKNNITVTAQEIEPELEKLKKQFPSEETFHQSLVQDGITLEELKKEIRTHILLIKLAAKDVQVTEDEIKKYYDEHGKDYGQKEQVKARHILVDTEAEAKAVLDRLKKGEDFAKIAKEKSKDSTSAVKGGDLGFFEQGNMVPEFDKIAFTLKAGAISEPVKTDFGYHIIQVLEKKQATTPTLDQIRPANRIGDQTIKRDSSGTTAPGASQAGGCKDSIRSIQRHLECTQDLSALIYEIPLVQEGFF</sequence>
<evidence type="ECO:0000256" key="1">
    <source>
        <dbReference type="PROSITE-ProRule" id="PRU00278"/>
    </source>
</evidence>
<proteinExistence type="predicted"/>
<name>A0ABV9Q675_9BACL</name>
<dbReference type="InterPro" id="IPR046357">
    <property type="entry name" value="PPIase_dom_sf"/>
</dbReference>
<protein>
    <submittedName>
        <fullName evidence="4">Peptidylprolyl isomerase</fullName>
        <ecNumber evidence="4">5.2.1.8</ecNumber>
    </submittedName>
</protein>
<dbReference type="Pfam" id="PF13624">
    <property type="entry name" value="SurA_N_3"/>
    <property type="match status" value="1"/>
</dbReference>
<dbReference type="PANTHER" id="PTHR47245:SF2">
    <property type="entry name" value="PEPTIDYL-PROLYL CIS-TRANS ISOMERASE HP_0175-RELATED"/>
    <property type="match status" value="1"/>
</dbReference>
<dbReference type="InterPro" id="IPR050245">
    <property type="entry name" value="PrsA_foldase"/>
</dbReference>
<evidence type="ECO:0000313" key="4">
    <source>
        <dbReference type="EMBL" id="MFC4769996.1"/>
    </source>
</evidence>
<evidence type="ECO:0000256" key="2">
    <source>
        <dbReference type="SAM" id="MobiDB-lite"/>
    </source>
</evidence>
<keyword evidence="5" id="KW-1185">Reference proteome</keyword>
<dbReference type="SUPFAM" id="SSF109998">
    <property type="entry name" value="Triger factor/SurA peptide-binding domain-like"/>
    <property type="match status" value="1"/>
</dbReference>
<gene>
    <name evidence="4" type="ORF">ACFO8Q_22195</name>
</gene>
<dbReference type="EC" id="5.2.1.8" evidence="4"/>
<accession>A0ABV9Q675</accession>
<dbReference type="PANTHER" id="PTHR47245">
    <property type="entry name" value="PEPTIDYLPROLYL ISOMERASE"/>
    <property type="match status" value="1"/>
</dbReference>
<feature type="domain" description="PpiC" evidence="3">
    <location>
        <begin position="152"/>
        <end position="242"/>
    </location>
</feature>
<dbReference type="InterPro" id="IPR027304">
    <property type="entry name" value="Trigger_fact/SurA_dom_sf"/>
</dbReference>
<dbReference type="InterPro" id="IPR000297">
    <property type="entry name" value="PPIase_PpiC"/>
</dbReference>
<dbReference type="EMBL" id="JBHSHC010000154">
    <property type="protein sequence ID" value="MFC4769996.1"/>
    <property type="molecule type" value="Genomic_DNA"/>
</dbReference>
<comment type="caution">
    <text evidence="4">The sequence shown here is derived from an EMBL/GenBank/DDBJ whole genome shotgun (WGS) entry which is preliminary data.</text>
</comment>
<feature type="region of interest" description="Disordered" evidence="2">
    <location>
        <begin position="261"/>
        <end position="283"/>
    </location>
</feature>
<dbReference type="SUPFAM" id="SSF54534">
    <property type="entry name" value="FKBP-like"/>
    <property type="match status" value="1"/>
</dbReference>
<dbReference type="Gene3D" id="3.10.50.40">
    <property type="match status" value="1"/>
</dbReference>
<dbReference type="GO" id="GO:0003755">
    <property type="term" value="F:peptidyl-prolyl cis-trans isomerase activity"/>
    <property type="evidence" value="ECO:0007669"/>
    <property type="project" value="UniProtKB-EC"/>
</dbReference>
<evidence type="ECO:0000259" key="3">
    <source>
        <dbReference type="PROSITE" id="PS50198"/>
    </source>
</evidence>
<keyword evidence="1" id="KW-0697">Rotamase</keyword>
<dbReference type="Gene3D" id="1.10.4030.10">
    <property type="entry name" value="Porin chaperone SurA, peptide-binding domain"/>
    <property type="match status" value="1"/>
</dbReference>
<reference evidence="5" key="1">
    <citation type="journal article" date="2019" name="Int. J. Syst. Evol. Microbiol.">
        <title>The Global Catalogue of Microorganisms (GCM) 10K type strain sequencing project: providing services to taxonomists for standard genome sequencing and annotation.</title>
        <authorList>
            <consortium name="The Broad Institute Genomics Platform"/>
            <consortium name="The Broad Institute Genome Sequencing Center for Infectious Disease"/>
            <person name="Wu L."/>
            <person name="Ma J."/>
        </authorList>
    </citation>
    <scope>NUCLEOTIDE SEQUENCE [LARGE SCALE GENOMIC DNA]</scope>
    <source>
        <strain evidence="5">WYCCWR 12678</strain>
    </source>
</reference>
<dbReference type="Pfam" id="PF13145">
    <property type="entry name" value="Rotamase_2"/>
    <property type="match status" value="1"/>
</dbReference>
<organism evidence="4 5">
    <name type="scientific">Effusibacillus consociatus</name>
    <dbReference type="NCBI Taxonomy" id="1117041"/>
    <lineage>
        <taxon>Bacteria</taxon>
        <taxon>Bacillati</taxon>
        <taxon>Bacillota</taxon>
        <taxon>Bacilli</taxon>
        <taxon>Bacillales</taxon>
        <taxon>Alicyclobacillaceae</taxon>
        <taxon>Effusibacillus</taxon>
    </lineage>
</organism>
<keyword evidence="1 4" id="KW-0413">Isomerase</keyword>
<evidence type="ECO:0000313" key="5">
    <source>
        <dbReference type="Proteomes" id="UP001596002"/>
    </source>
</evidence>